<evidence type="ECO:0000256" key="10">
    <source>
        <dbReference type="RuleBase" id="RU004175"/>
    </source>
</evidence>
<keyword evidence="2 5" id="KW-0479">Metal-binding</keyword>
<dbReference type="InterPro" id="IPR022695">
    <property type="entry name" value="Histidinol_DH_monofunct"/>
</dbReference>
<evidence type="ECO:0000256" key="1">
    <source>
        <dbReference type="ARBA" id="ARBA00010178"/>
    </source>
</evidence>
<keyword evidence="5" id="KW-0368">Histidine biosynthesis</keyword>
<dbReference type="EC" id="1.1.1.23" evidence="5"/>
<dbReference type="GO" id="GO:0005829">
    <property type="term" value="C:cytosol"/>
    <property type="evidence" value="ECO:0007669"/>
    <property type="project" value="TreeGrafter"/>
</dbReference>
<feature type="active site" description="Proton acceptor" evidence="5 7">
    <location>
        <position position="330"/>
    </location>
</feature>
<protein>
    <recommendedName>
        <fullName evidence="5">Histidinol dehydrogenase</fullName>
        <shortName evidence="5">HDH</shortName>
        <ecNumber evidence="5">1.1.1.23</ecNumber>
    </recommendedName>
</protein>
<feature type="binding site" evidence="5 9">
    <location>
        <position position="364"/>
    </location>
    <ligand>
        <name>Zn(2+)</name>
        <dbReference type="ChEBI" id="CHEBI:29105"/>
    </ligand>
</feature>
<comment type="catalytic activity">
    <reaction evidence="5">
        <text>L-histidinol + 2 NAD(+) + H2O = L-histidine + 2 NADH + 3 H(+)</text>
        <dbReference type="Rhea" id="RHEA:20641"/>
        <dbReference type="ChEBI" id="CHEBI:15377"/>
        <dbReference type="ChEBI" id="CHEBI:15378"/>
        <dbReference type="ChEBI" id="CHEBI:57540"/>
        <dbReference type="ChEBI" id="CHEBI:57595"/>
        <dbReference type="ChEBI" id="CHEBI:57699"/>
        <dbReference type="ChEBI" id="CHEBI:57945"/>
        <dbReference type="EC" id="1.1.1.23"/>
    </reaction>
</comment>
<feature type="binding site" evidence="5 8">
    <location>
        <position position="423"/>
    </location>
    <ligand>
        <name>substrate</name>
    </ligand>
</feature>
<dbReference type="GO" id="GO:0008270">
    <property type="term" value="F:zinc ion binding"/>
    <property type="evidence" value="ECO:0007669"/>
    <property type="project" value="UniProtKB-UniRule"/>
</dbReference>
<name>A0A1G5I0Z9_9BACT</name>
<comment type="cofactor">
    <cofactor evidence="5 9">
        <name>Zn(2+)</name>
        <dbReference type="ChEBI" id="CHEBI:29105"/>
    </cofactor>
    <text evidence="5 9">Binds 1 zinc ion per subunit.</text>
</comment>
<evidence type="ECO:0000256" key="2">
    <source>
        <dbReference type="ARBA" id="ARBA00022723"/>
    </source>
</evidence>
<evidence type="ECO:0000256" key="9">
    <source>
        <dbReference type="PIRSR" id="PIRSR000099-4"/>
    </source>
</evidence>
<feature type="binding site" evidence="5 8">
    <location>
        <position position="262"/>
    </location>
    <ligand>
        <name>substrate</name>
    </ligand>
</feature>
<dbReference type="SUPFAM" id="SSF53720">
    <property type="entry name" value="ALDH-like"/>
    <property type="match status" value="1"/>
</dbReference>
<feature type="binding site" evidence="5 8">
    <location>
        <position position="240"/>
    </location>
    <ligand>
        <name>substrate</name>
    </ligand>
</feature>
<dbReference type="InterPro" id="IPR001692">
    <property type="entry name" value="Histidinol_DH_CS"/>
</dbReference>
<dbReference type="FunFam" id="3.40.50.1980:FF:000026">
    <property type="entry name" value="Histidinol dehydrogenase"/>
    <property type="match status" value="1"/>
</dbReference>
<feature type="binding site" evidence="5 9">
    <location>
        <position position="423"/>
    </location>
    <ligand>
        <name>Zn(2+)</name>
        <dbReference type="ChEBI" id="CHEBI:29105"/>
    </ligand>
</feature>
<feature type="binding site" evidence="5 9">
    <location>
        <position position="262"/>
    </location>
    <ligand>
        <name>Zn(2+)</name>
        <dbReference type="ChEBI" id="CHEBI:29105"/>
    </ligand>
</feature>
<evidence type="ECO:0000313" key="11">
    <source>
        <dbReference type="EMBL" id="SCY69677.1"/>
    </source>
</evidence>
<comment type="function">
    <text evidence="5">Catalyzes the sequential NAD-dependent oxidations of L-histidinol to L-histidinaldehyde and then to L-histidine.</text>
</comment>
<dbReference type="OrthoDB" id="9805269at2"/>
<accession>A0A1G5I0Z9</accession>
<dbReference type="Proteomes" id="UP000198870">
    <property type="component" value="Unassembled WGS sequence"/>
</dbReference>
<dbReference type="CDD" id="cd06572">
    <property type="entry name" value="Histidinol_dh"/>
    <property type="match status" value="1"/>
</dbReference>
<proteinExistence type="inferred from homology"/>
<dbReference type="EMBL" id="FMUX01000017">
    <property type="protein sequence ID" value="SCY69677.1"/>
    <property type="molecule type" value="Genomic_DNA"/>
</dbReference>
<feature type="binding site" evidence="5 9">
    <location>
        <position position="265"/>
    </location>
    <ligand>
        <name>Zn(2+)</name>
        <dbReference type="ChEBI" id="CHEBI:29105"/>
    </ligand>
</feature>
<keyword evidence="5" id="KW-0520">NAD</keyword>
<evidence type="ECO:0000256" key="6">
    <source>
        <dbReference type="PIRNR" id="PIRNR000099"/>
    </source>
</evidence>
<dbReference type="AlphaFoldDB" id="A0A1G5I0Z9"/>
<keyword evidence="4 5" id="KW-0560">Oxidoreductase</keyword>
<evidence type="ECO:0000256" key="7">
    <source>
        <dbReference type="PIRSR" id="PIRSR000099-1"/>
    </source>
</evidence>
<dbReference type="HAMAP" id="MF_01024">
    <property type="entry name" value="HisD"/>
    <property type="match status" value="1"/>
</dbReference>
<feature type="binding site" evidence="5 8">
    <location>
        <position position="418"/>
    </location>
    <ligand>
        <name>substrate</name>
    </ligand>
</feature>
<feature type="binding site" evidence="5 8">
    <location>
        <position position="265"/>
    </location>
    <ligand>
        <name>substrate</name>
    </ligand>
</feature>
<feature type="binding site" evidence="5 8">
    <location>
        <position position="364"/>
    </location>
    <ligand>
        <name>substrate</name>
    </ligand>
</feature>
<dbReference type="NCBIfam" id="TIGR00069">
    <property type="entry name" value="hisD"/>
    <property type="match status" value="1"/>
</dbReference>
<evidence type="ECO:0000313" key="12">
    <source>
        <dbReference type="Proteomes" id="UP000198870"/>
    </source>
</evidence>
<comment type="pathway">
    <text evidence="5">Amino-acid biosynthesis; L-histidine biosynthesis; L-histidine from 5-phospho-alpha-D-ribose 1-diphosphate: step 9/9.</text>
</comment>
<dbReference type="InterPro" id="IPR016161">
    <property type="entry name" value="Ald_DH/histidinol_DH"/>
</dbReference>
<dbReference type="Pfam" id="PF00815">
    <property type="entry name" value="Histidinol_dh"/>
    <property type="match status" value="1"/>
</dbReference>
<reference evidence="11 12" key="1">
    <citation type="submission" date="2016-10" db="EMBL/GenBank/DDBJ databases">
        <authorList>
            <person name="de Groot N.N."/>
        </authorList>
    </citation>
    <scope>NUCLEOTIDE SEQUENCE [LARGE SCALE GENOMIC DNA]</scope>
    <source>
        <strain evidence="11 12">AA1</strain>
    </source>
</reference>
<evidence type="ECO:0000256" key="8">
    <source>
        <dbReference type="PIRSR" id="PIRSR000099-3"/>
    </source>
</evidence>
<dbReference type="InterPro" id="IPR012131">
    <property type="entry name" value="Hstdl_DH"/>
</dbReference>
<dbReference type="GO" id="GO:0004399">
    <property type="term" value="F:histidinol dehydrogenase activity"/>
    <property type="evidence" value="ECO:0007669"/>
    <property type="project" value="UniProtKB-UniRule"/>
</dbReference>
<comment type="caution">
    <text evidence="5">Lacks conserved residue(s) required for the propagation of feature annotation.</text>
</comment>
<dbReference type="PANTHER" id="PTHR21256">
    <property type="entry name" value="HISTIDINOL DEHYDROGENASE HDH"/>
    <property type="match status" value="1"/>
</dbReference>
<evidence type="ECO:0000256" key="3">
    <source>
        <dbReference type="ARBA" id="ARBA00022833"/>
    </source>
</evidence>
<feature type="binding site" evidence="5 8">
    <location>
        <position position="331"/>
    </location>
    <ligand>
        <name>substrate</name>
    </ligand>
</feature>
<dbReference type="FunFam" id="3.40.50.1980:FF:000001">
    <property type="entry name" value="Histidinol dehydrogenase"/>
    <property type="match status" value="1"/>
</dbReference>
<dbReference type="GO" id="GO:0051287">
    <property type="term" value="F:NAD binding"/>
    <property type="evidence" value="ECO:0007669"/>
    <property type="project" value="InterPro"/>
</dbReference>
<dbReference type="PRINTS" id="PR00083">
    <property type="entry name" value="HOLDHDRGNASE"/>
</dbReference>
<comment type="similarity">
    <text evidence="1 5 6 10">Belongs to the histidinol dehydrogenase family.</text>
</comment>
<dbReference type="Gene3D" id="3.40.50.1980">
    <property type="entry name" value="Nitrogenase molybdenum iron protein domain"/>
    <property type="match status" value="2"/>
</dbReference>
<dbReference type="UniPathway" id="UPA00031">
    <property type="reaction ID" value="UER00014"/>
</dbReference>
<dbReference type="GO" id="GO:0000105">
    <property type="term" value="P:L-histidine biosynthetic process"/>
    <property type="evidence" value="ECO:0007669"/>
    <property type="project" value="UniProtKB-UniRule"/>
</dbReference>
<evidence type="ECO:0000256" key="4">
    <source>
        <dbReference type="ARBA" id="ARBA00023002"/>
    </source>
</evidence>
<dbReference type="PROSITE" id="PS00611">
    <property type="entry name" value="HISOL_DEHYDROGENASE"/>
    <property type="match status" value="1"/>
</dbReference>
<organism evidence="11 12">
    <name type="scientific">Desulfoluna spongiiphila</name>
    <dbReference type="NCBI Taxonomy" id="419481"/>
    <lineage>
        <taxon>Bacteria</taxon>
        <taxon>Pseudomonadati</taxon>
        <taxon>Thermodesulfobacteriota</taxon>
        <taxon>Desulfobacteria</taxon>
        <taxon>Desulfobacterales</taxon>
        <taxon>Desulfolunaceae</taxon>
        <taxon>Desulfoluna</taxon>
    </lineage>
</organism>
<dbReference type="PANTHER" id="PTHR21256:SF2">
    <property type="entry name" value="HISTIDINE BIOSYNTHESIS TRIFUNCTIONAL PROTEIN"/>
    <property type="match status" value="1"/>
</dbReference>
<dbReference type="Gene3D" id="1.20.5.1300">
    <property type="match status" value="1"/>
</dbReference>
<keyword evidence="5" id="KW-0028">Amino-acid biosynthesis</keyword>
<sequence>MDIFNYPSVEAEAKVRAITDRGLGYTAEDEKGVIDILEAVRTGGDEALLHYIRRFDAPEMTLSQLVVTEAEIDEAVASVDDDFMKALDLAATQVESFHRKQLENSWIDMPRKGVTLGQVVNPVDAAGVYVPGATGGMTPLVSSVLMGAIPAKIAGVKHIAMVTPPMADGTVNKHLLAAARRTGVDVVYKAGSAWAVAALAYGTESVGKVDVIVGPGNIYVTLAKKLVSGTVGIDMIAGPSEILAIADESANPVWAAADLLSQAEHDPLASSIFVTTDAELAKKVRAEVDRQLEELPRKEIAGASIRDYGAIMVTDSIESACELANRLAPEHLELLVKAPFEVVGMIRNAGAIFMGHYTPEPMGDYVAGPNHVLPTAGTARFSSALSVENFTKKSSLICYSEDAFRKEAEEVMLLAETEGLSGHARSVKVRVS</sequence>
<keyword evidence="12" id="KW-1185">Reference proteome</keyword>
<dbReference type="PIRSF" id="PIRSF000099">
    <property type="entry name" value="Histidinol_dh"/>
    <property type="match status" value="1"/>
</dbReference>
<dbReference type="RefSeq" id="WP_092213131.1">
    <property type="nucleotide sequence ID" value="NZ_FMUX01000017.1"/>
</dbReference>
<keyword evidence="3 5" id="KW-0862">Zinc</keyword>
<feature type="active site" description="Proton acceptor" evidence="5 7">
    <location>
        <position position="331"/>
    </location>
</feature>
<evidence type="ECO:0000256" key="5">
    <source>
        <dbReference type="HAMAP-Rule" id="MF_01024"/>
    </source>
</evidence>
<dbReference type="STRING" id="419481.SAMN05216233_1172"/>
<gene>
    <name evidence="5" type="primary">hisD</name>
    <name evidence="11" type="ORF">SAMN05216233_1172</name>
</gene>